<gene>
    <name evidence="2" type="ORF">ATI53_104411</name>
</gene>
<dbReference type="OrthoDB" id="7376380at2"/>
<dbReference type="AlphaFoldDB" id="A0A327XVJ7"/>
<feature type="domain" description="UreE urease accessory N-terminal" evidence="1">
    <location>
        <begin position="15"/>
        <end position="77"/>
    </location>
</feature>
<dbReference type="Gene3D" id="2.60.260.20">
    <property type="entry name" value="Urease metallochaperone UreE, N-terminal domain"/>
    <property type="match status" value="1"/>
</dbReference>
<evidence type="ECO:0000313" key="2">
    <source>
        <dbReference type="EMBL" id="RAK12342.1"/>
    </source>
</evidence>
<dbReference type="EMBL" id="QLMG01000044">
    <property type="protein sequence ID" value="RAK12342.1"/>
    <property type="molecule type" value="Genomic_DNA"/>
</dbReference>
<protein>
    <submittedName>
        <fullName evidence="2">Urease accessory protein</fullName>
    </submittedName>
</protein>
<evidence type="ECO:0000313" key="3">
    <source>
        <dbReference type="Proteomes" id="UP000249165"/>
    </source>
</evidence>
<name>A0A327XVJ7_9RHOB</name>
<dbReference type="InterPro" id="IPR004029">
    <property type="entry name" value="UreE_N"/>
</dbReference>
<dbReference type="SMART" id="SM00988">
    <property type="entry name" value="UreE_N"/>
    <property type="match status" value="1"/>
</dbReference>
<dbReference type="InterPro" id="IPR036118">
    <property type="entry name" value="UreE_N_sf"/>
</dbReference>
<evidence type="ECO:0000259" key="1">
    <source>
        <dbReference type="SMART" id="SM00988"/>
    </source>
</evidence>
<dbReference type="RefSeq" id="WP_009506076.1">
    <property type="nucleotide sequence ID" value="NZ_LIGK01000075.1"/>
</dbReference>
<dbReference type="SUPFAM" id="SSF69287">
    <property type="entry name" value="Urease metallochaperone UreE, N-terminal domain"/>
    <property type="match status" value="1"/>
</dbReference>
<organism evidence="2 3">
    <name type="scientific">Salipiger aestuarii</name>
    <dbReference type="NCBI Taxonomy" id="568098"/>
    <lineage>
        <taxon>Bacteria</taxon>
        <taxon>Pseudomonadati</taxon>
        <taxon>Pseudomonadota</taxon>
        <taxon>Alphaproteobacteria</taxon>
        <taxon>Rhodobacterales</taxon>
        <taxon>Roseobacteraceae</taxon>
        <taxon>Salipiger</taxon>
    </lineage>
</organism>
<proteinExistence type="predicted"/>
<accession>A0A327XVJ7</accession>
<comment type="caution">
    <text evidence="2">The sequence shown here is derived from an EMBL/GenBank/DDBJ whole genome shotgun (WGS) entry which is preliminary data.</text>
</comment>
<keyword evidence="3" id="KW-1185">Reference proteome</keyword>
<dbReference type="Proteomes" id="UP000249165">
    <property type="component" value="Unassembled WGS sequence"/>
</dbReference>
<sequence>MRMFTDILGKSADFHDALHHLEHHHAVDVLRLPPADLARRRLRCVTEAGHEIAVALPRDTPLYDGAVLALDDAGALVVRVETERWLRLAAANSAVALRLGYLCGNLHWRVRFDGEELLVAIETEDRVYHDRLAPMIEAGEIIVLPAREGQPA</sequence>
<reference evidence="2 3" key="1">
    <citation type="submission" date="2018-06" db="EMBL/GenBank/DDBJ databases">
        <title>Genomic Encyclopedia of Archaeal and Bacterial Type Strains, Phase II (KMG-II): from individual species to whole genera.</title>
        <authorList>
            <person name="Goeker M."/>
        </authorList>
    </citation>
    <scope>NUCLEOTIDE SEQUENCE [LARGE SCALE GENOMIC DNA]</scope>
    <source>
        <strain evidence="2 3">DSM 22011</strain>
    </source>
</reference>
<dbReference type="Pfam" id="PF02814">
    <property type="entry name" value="UreE_N"/>
    <property type="match status" value="1"/>
</dbReference>